<evidence type="ECO:0000313" key="11">
    <source>
        <dbReference type="Proteomes" id="UP000824180"/>
    </source>
</evidence>
<dbReference type="PROSITE" id="PS00521">
    <property type="entry name" value="P5CR"/>
    <property type="match status" value="1"/>
</dbReference>
<accession>A0A9E2KU73</accession>
<comment type="pathway">
    <text evidence="6 8">Amino-acid biosynthesis; L-proline biosynthesis; L-proline from L-glutamate 5-semialdehyde: step 1/1.</text>
</comment>
<dbReference type="EMBL" id="JAHLFK010000024">
    <property type="protein sequence ID" value="MBU3829823.1"/>
    <property type="molecule type" value="Genomic_DNA"/>
</dbReference>
<evidence type="ECO:0000256" key="8">
    <source>
        <dbReference type="RuleBase" id="RU003903"/>
    </source>
</evidence>
<dbReference type="InterPro" id="IPR028939">
    <property type="entry name" value="P5C_Rdtase_cat_N"/>
</dbReference>
<feature type="domain" description="CoA-binding" evidence="9">
    <location>
        <begin position="1"/>
        <end position="98"/>
    </location>
</feature>
<dbReference type="HAMAP" id="MF_01925">
    <property type="entry name" value="P5C_reductase"/>
    <property type="match status" value="1"/>
</dbReference>
<dbReference type="GO" id="GO:0005737">
    <property type="term" value="C:cytoplasm"/>
    <property type="evidence" value="ECO:0007669"/>
    <property type="project" value="UniProtKB-SubCell"/>
</dbReference>
<comment type="similarity">
    <text evidence="1 6 8">Belongs to the pyrroline-5-carboxylate reductase family.</text>
</comment>
<evidence type="ECO:0000256" key="2">
    <source>
        <dbReference type="ARBA" id="ARBA00022650"/>
    </source>
</evidence>
<proteinExistence type="inferred from homology"/>
<keyword evidence="4 6" id="KW-0560">Oxidoreductase</keyword>
<organism evidence="10 11">
    <name type="scientific">Candidatus Limosilactobacillus merdavium</name>
    <dbReference type="NCBI Taxonomy" id="2838651"/>
    <lineage>
        <taxon>Bacteria</taxon>
        <taxon>Bacillati</taxon>
        <taxon>Bacillota</taxon>
        <taxon>Bacilli</taxon>
        <taxon>Lactobacillales</taxon>
        <taxon>Lactobacillaceae</taxon>
        <taxon>Limosilactobacillus</taxon>
    </lineage>
</organism>
<dbReference type="Proteomes" id="UP000824180">
    <property type="component" value="Unassembled WGS sequence"/>
</dbReference>
<dbReference type="InterPro" id="IPR008927">
    <property type="entry name" value="6-PGluconate_DH-like_C_sf"/>
</dbReference>
<dbReference type="AlphaFoldDB" id="A0A9E2KU73"/>
<comment type="subcellular location">
    <subcellularLocation>
        <location evidence="6">Cytoplasm</location>
    </subcellularLocation>
</comment>
<dbReference type="SUPFAM" id="SSF51735">
    <property type="entry name" value="NAD(P)-binding Rossmann-fold domains"/>
    <property type="match status" value="1"/>
</dbReference>
<reference evidence="10" key="1">
    <citation type="journal article" date="2021" name="PeerJ">
        <title>Extensive microbial diversity within the chicken gut microbiome revealed by metagenomics and culture.</title>
        <authorList>
            <person name="Gilroy R."/>
            <person name="Ravi A."/>
            <person name="Getino M."/>
            <person name="Pursley I."/>
            <person name="Horton D.L."/>
            <person name="Alikhan N.F."/>
            <person name="Baker D."/>
            <person name="Gharbi K."/>
            <person name="Hall N."/>
            <person name="Watson M."/>
            <person name="Adriaenssens E.M."/>
            <person name="Foster-Nyarko E."/>
            <person name="Jarju S."/>
            <person name="Secka A."/>
            <person name="Antonio M."/>
            <person name="Oren A."/>
            <person name="Chaudhuri R.R."/>
            <person name="La Ragione R."/>
            <person name="Hildebrand F."/>
            <person name="Pallen M.J."/>
        </authorList>
    </citation>
    <scope>NUCLEOTIDE SEQUENCE</scope>
    <source>
        <strain evidence="10">876</strain>
    </source>
</reference>
<keyword evidence="6" id="KW-0963">Cytoplasm</keyword>
<dbReference type="GO" id="GO:0055129">
    <property type="term" value="P:L-proline biosynthetic process"/>
    <property type="evidence" value="ECO:0007669"/>
    <property type="project" value="UniProtKB-UniRule"/>
</dbReference>
<dbReference type="SUPFAM" id="SSF48179">
    <property type="entry name" value="6-phosphogluconate dehydrogenase C-terminal domain-like"/>
    <property type="match status" value="1"/>
</dbReference>
<dbReference type="PIRSF" id="PIRSF000193">
    <property type="entry name" value="Pyrrol-5-carb_rd"/>
    <property type="match status" value="1"/>
</dbReference>
<reference evidence="10" key="2">
    <citation type="submission" date="2021-04" db="EMBL/GenBank/DDBJ databases">
        <authorList>
            <person name="Gilroy R."/>
        </authorList>
    </citation>
    <scope>NUCLEOTIDE SEQUENCE</scope>
    <source>
        <strain evidence="10">876</strain>
    </source>
</reference>
<dbReference type="EC" id="1.5.1.2" evidence="6 7"/>
<evidence type="ECO:0000256" key="6">
    <source>
        <dbReference type="HAMAP-Rule" id="MF_01925"/>
    </source>
</evidence>
<dbReference type="Pfam" id="PF14748">
    <property type="entry name" value="P5CR_dimer"/>
    <property type="match status" value="1"/>
</dbReference>
<dbReference type="FunFam" id="1.10.3730.10:FF:000001">
    <property type="entry name" value="Pyrroline-5-carboxylate reductase"/>
    <property type="match status" value="1"/>
</dbReference>
<evidence type="ECO:0000256" key="4">
    <source>
        <dbReference type="ARBA" id="ARBA00023002"/>
    </source>
</evidence>
<dbReference type="InterPro" id="IPR000304">
    <property type="entry name" value="Pyrroline-COOH_reductase"/>
</dbReference>
<dbReference type="Pfam" id="PF03807">
    <property type="entry name" value="F420_oxidored"/>
    <property type="match status" value="1"/>
</dbReference>
<dbReference type="InterPro" id="IPR029036">
    <property type="entry name" value="P5CR_dimer"/>
</dbReference>
<evidence type="ECO:0000256" key="7">
    <source>
        <dbReference type="NCBIfam" id="TIGR00112"/>
    </source>
</evidence>
<dbReference type="InterPro" id="IPR053790">
    <property type="entry name" value="P5CR-like_CS"/>
</dbReference>
<evidence type="ECO:0000256" key="5">
    <source>
        <dbReference type="ARBA" id="ARBA00058118"/>
    </source>
</evidence>
<dbReference type="SMART" id="SM00881">
    <property type="entry name" value="CoA_binding"/>
    <property type="match status" value="1"/>
</dbReference>
<gene>
    <name evidence="6 10" type="primary">proC</name>
    <name evidence="10" type="ORF">H9843_02875</name>
</gene>
<sequence length="261" mass="27331">MSNNQQTVAVVGVGSMGSAIIKGLTNTKQFEIIGENPVNPRVTKLSQELGFKVVNELEDVVAAAPDFVILTTPAPITLDVAKELKHLPETTIVISSAAGVSLHKLQKKMPNSPVVAMIPNTPVAVNAGTIGLTILDNIEDDEAQKVTTFLNLLGDVIQVDEEQLDIVGVVGGCGPAFVDVFMDAMSDAAVANGMGRQTAYQLISSMVKGSGKLAFASKKAPAELRDQVTSPAGTTIKGVMALEKNNFRHAVIEAVNKAAGK</sequence>
<dbReference type="PANTHER" id="PTHR11645:SF0">
    <property type="entry name" value="PYRROLINE-5-CARBOXYLATE REDUCTASE 3"/>
    <property type="match status" value="1"/>
</dbReference>
<keyword evidence="2 6" id="KW-0641">Proline biosynthesis</keyword>
<dbReference type="Gene3D" id="3.40.50.720">
    <property type="entry name" value="NAD(P)-binding Rossmann-like Domain"/>
    <property type="match status" value="1"/>
</dbReference>
<dbReference type="PANTHER" id="PTHR11645">
    <property type="entry name" value="PYRROLINE-5-CARBOXYLATE REDUCTASE"/>
    <property type="match status" value="1"/>
</dbReference>
<dbReference type="InterPro" id="IPR036291">
    <property type="entry name" value="NAD(P)-bd_dom_sf"/>
</dbReference>
<comment type="catalytic activity">
    <reaction evidence="6 8">
        <text>L-proline + NADP(+) = (S)-1-pyrroline-5-carboxylate + NADPH + 2 H(+)</text>
        <dbReference type="Rhea" id="RHEA:14109"/>
        <dbReference type="ChEBI" id="CHEBI:15378"/>
        <dbReference type="ChEBI" id="CHEBI:17388"/>
        <dbReference type="ChEBI" id="CHEBI:57783"/>
        <dbReference type="ChEBI" id="CHEBI:58349"/>
        <dbReference type="ChEBI" id="CHEBI:60039"/>
        <dbReference type="EC" id="1.5.1.2"/>
    </reaction>
</comment>
<comment type="catalytic activity">
    <reaction evidence="6">
        <text>L-proline + NAD(+) = (S)-1-pyrroline-5-carboxylate + NADH + 2 H(+)</text>
        <dbReference type="Rhea" id="RHEA:14105"/>
        <dbReference type="ChEBI" id="CHEBI:15378"/>
        <dbReference type="ChEBI" id="CHEBI:17388"/>
        <dbReference type="ChEBI" id="CHEBI:57540"/>
        <dbReference type="ChEBI" id="CHEBI:57945"/>
        <dbReference type="ChEBI" id="CHEBI:60039"/>
        <dbReference type="EC" id="1.5.1.2"/>
    </reaction>
</comment>
<keyword evidence="3 6" id="KW-0521">NADP</keyword>
<dbReference type="GO" id="GO:0004735">
    <property type="term" value="F:pyrroline-5-carboxylate reductase activity"/>
    <property type="evidence" value="ECO:0007669"/>
    <property type="project" value="UniProtKB-UniRule"/>
</dbReference>
<comment type="function">
    <text evidence="5 6">Catalyzes the reduction of 1-pyrroline-5-carboxylate (PCA) to L-proline.</text>
</comment>
<dbReference type="NCBIfam" id="TIGR00112">
    <property type="entry name" value="proC"/>
    <property type="match status" value="1"/>
</dbReference>
<evidence type="ECO:0000259" key="9">
    <source>
        <dbReference type="SMART" id="SM00881"/>
    </source>
</evidence>
<dbReference type="Gene3D" id="1.10.3730.10">
    <property type="entry name" value="ProC C-terminal domain-like"/>
    <property type="match status" value="1"/>
</dbReference>
<name>A0A9E2KU73_9LACO</name>
<evidence type="ECO:0000256" key="1">
    <source>
        <dbReference type="ARBA" id="ARBA00005525"/>
    </source>
</evidence>
<evidence type="ECO:0000313" key="10">
    <source>
        <dbReference type="EMBL" id="MBU3829823.1"/>
    </source>
</evidence>
<evidence type="ECO:0000256" key="3">
    <source>
        <dbReference type="ARBA" id="ARBA00022857"/>
    </source>
</evidence>
<comment type="caution">
    <text evidence="10">The sequence shown here is derived from an EMBL/GenBank/DDBJ whole genome shotgun (WGS) entry which is preliminary data.</text>
</comment>
<protein>
    <recommendedName>
        <fullName evidence="6 7">Pyrroline-5-carboxylate reductase</fullName>
        <shortName evidence="6">P5C reductase</shortName>
        <shortName evidence="6">P5CR</shortName>
        <ecNumber evidence="6 7">1.5.1.2</ecNumber>
    </recommendedName>
    <alternativeName>
        <fullName evidence="6">PCA reductase</fullName>
    </alternativeName>
</protein>
<keyword evidence="6 8" id="KW-0028">Amino-acid biosynthesis</keyword>
<dbReference type="InterPro" id="IPR003781">
    <property type="entry name" value="CoA-bd"/>
</dbReference>